<keyword evidence="3" id="KW-1185">Reference proteome</keyword>
<sequence length="137" mass="15407">MFVPAYNHKHSLLFSITHSFSPMARVLPILKPHFLPSLFAFLIVVAVVLSVFSVVTFLCGKEQKAVSMSCKKSKALRLKAKMMVKMVLCKRVQDEGETDDDEDEAIWKKRIIKGEKCGPLDFSGSILYDSDGKLLLE</sequence>
<organism evidence="2">
    <name type="scientific">Salvia splendens</name>
    <name type="common">Scarlet sage</name>
    <dbReference type="NCBI Taxonomy" id="180675"/>
    <lineage>
        <taxon>Eukaryota</taxon>
        <taxon>Viridiplantae</taxon>
        <taxon>Streptophyta</taxon>
        <taxon>Embryophyta</taxon>
        <taxon>Tracheophyta</taxon>
        <taxon>Spermatophyta</taxon>
        <taxon>Magnoliopsida</taxon>
        <taxon>eudicotyledons</taxon>
        <taxon>Gunneridae</taxon>
        <taxon>Pentapetalae</taxon>
        <taxon>asterids</taxon>
        <taxon>lamiids</taxon>
        <taxon>Lamiales</taxon>
        <taxon>Lamiaceae</taxon>
        <taxon>Nepetoideae</taxon>
        <taxon>Mentheae</taxon>
        <taxon>Salviinae</taxon>
        <taxon>Salvia</taxon>
        <taxon>Salvia subgen. Calosphace</taxon>
        <taxon>core Calosphace</taxon>
    </lineage>
</organism>
<name>A0A8X8Z649_SALSN</name>
<keyword evidence="1" id="KW-0812">Transmembrane</keyword>
<proteinExistence type="predicted"/>
<dbReference type="Proteomes" id="UP000298416">
    <property type="component" value="Unassembled WGS sequence"/>
</dbReference>
<evidence type="ECO:0000256" key="1">
    <source>
        <dbReference type="SAM" id="Phobius"/>
    </source>
</evidence>
<keyword evidence="1" id="KW-1133">Transmembrane helix</keyword>
<comment type="caution">
    <text evidence="2">The sequence shown here is derived from an EMBL/GenBank/DDBJ whole genome shotgun (WGS) entry which is preliminary data.</text>
</comment>
<feature type="transmembrane region" description="Helical" evidence="1">
    <location>
        <begin position="38"/>
        <end position="59"/>
    </location>
</feature>
<dbReference type="PANTHER" id="PTHR33237:SF31">
    <property type="entry name" value="F2P16.13 PROTEIN"/>
    <property type="match status" value="1"/>
</dbReference>
<reference evidence="2" key="2">
    <citation type="submission" date="2020-08" db="EMBL/GenBank/DDBJ databases">
        <title>Plant Genome Project.</title>
        <authorList>
            <person name="Zhang R.-G."/>
        </authorList>
    </citation>
    <scope>NUCLEOTIDE SEQUENCE</scope>
    <source>
        <strain evidence="2">Huo1</strain>
        <tissue evidence="2">Leaf</tissue>
    </source>
</reference>
<keyword evidence="1" id="KW-0472">Membrane</keyword>
<evidence type="ECO:0000313" key="2">
    <source>
        <dbReference type="EMBL" id="KAG6392579.1"/>
    </source>
</evidence>
<reference evidence="2" key="1">
    <citation type="submission" date="2018-01" db="EMBL/GenBank/DDBJ databases">
        <authorList>
            <person name="Mao J.F."/>
        </authorList>
    </citation>
    <scope>NUCLEOTIDE SEQUENCE</scope>
    <source>
        <strain evidence="2">Huo1</strain>
        <tissue evidence="2">Leaf</tissue>
    </source>
</reference>
<dbReference type="PANTHER" id="PTHR33237">
    <property type="entry name" value="F2P16.13 PROTEIN-RELATED"/>
    <property type="match status" value="1"/>
</dbReference>
<evidence type="ECO:0000313" key="3">
    <source>
        <dbReference type="Proteomes" id="UP000298416"/>
    </source>
</evidence>
<gene>
    <name evidence="2" type="ORF">SASPL_146803</name>
</gene>
<protein>
    <submittedName>
        <fullName evidence="2">Uncharacterized protein</fullName>
    </submittedName>
</protein>
<accession>A0A8X8Z649</accession>
<dbReference type="EMBL" id="PNBA02000018">
    <property type="protein sequence ID" value="KAG6392579.1"/>
    <property type="molecule type" value="Genomic_DNA"/>
</dbReference>
<dbReference type="AlphaFoldDB" id="A0A8X8Z649"/>